<gene>
    <name evidence="2" type="ORF">A4X13_0g1849</name>
</gene>
<proteinExistence type="predicted"/>
<keyword evidence="3" id="KW-1185">Reference proteome</keyword>
<evidence type="ECO:0000313" key="2">
    <source>
        <dbReference type="EMBL" id="KAE8258168.1"/>
    </source>
</evidence>
<name>A0A177TQ93_9BASI</name>
<dbReference type="AlphaFoldDB" id="A0A177TQ93"/>
<dbReference type="EMBL" id="LWDF02000080">
    <property type="protein sequence ID" value="KAE8258168.1"/>
    <property type="molecule type" value="Genomic_DNA"/>
</dbReference>
<sequence>MKASTIPKPRKPRVSKPRPQGVKPFSDGGGDFGVSDILDTRVHPNTKTLQGLTLWDPSWIDVTEFTNQSQAAEDIAKLEQIKRIIALQLGCQLSDIYRDTDGWQVPLQYQEQFRQLQRPSPPLAPFPPPPPPPPPTSAPLAAQVPPLSAFSFAPDPASGTVLGPWTAPCLASAAGHAPAPGSGHAPGPARALALFSQHRRRRSASVRSVERLELRLANALDGFAPGK</sequence>
<feature type="region of interest" description="Disordered" evidence="1">
    <location>
        <begin position="1"/>
        <end position="31"/>
    </location>
</feature>
<comment type="caution">
    <text evidence="2">The sequence shown here is derived from an EMBL/GenBank/DDBJ whole genome shotgun (WGS) entry which is preliminary data.</text>
</comment>
<protein>
    <submittedName>
        <fullName evidence="2">Uncharacterized protein</fullName>
    </submittedName>
</protein>
<dbReference type="Proteomes" id="UP000077521">
    <property type="component" value="Unassembled WGS sequence"/>
</dbReference>
<evidence type="ECO:0000313" key="3">
    <source>
        <dbReference type="Proteomes" id="UP000077521"/>
    </source>
</evidence>
<evidence type="ECO:0000256" key="1">
    <source>
        <dbReference type="SAM" id="MobiDB-lite"/>
    </source>
</evidence>
<accession>A0A177TQ93</accession>
<feature type="compositionally biased region" description="Pro residues" evidence="1">
    <location>
        <begin position="119"/>
        <end position="137"/>
    </location>
</feature>
<reference evidence="2" key="2">
    <citation type="journal article" date="2019" name="IMA Fungus">
        <title>Genome sequencing and comparison of five Tilletia species to identify candidate genes for the detection of regulated species infecting wheat.</title>
        <authorList>
            <person name="Nguyen H.D.T."/>
            <person name="Sultana T."/>
            <person name="Kesanakurti P."/>
            <person name="Hambleton S."/>
        </authorList>
    </citation>
    <scope>NUCLEOTIDE SEQUENCE</scope>
    <source>
        <strain evidence="2">DAOMC 236416</strain>
    </source>
</reference>
<feature type="region of interest" description="Disordered" evidence="1">
    <location>
        <begin position="118"/>
        <end position="142"/>
    </location>
</feature>
<organism evidence="2 3">
    <name type="scientific">Tilletia indica</name>
    <dbReference type="NCBI Taxonomy" id="43049"/>
    <lineage>
        <taxon>Eukaryota</taxon>
        <taxon>Fungi</taxon>
        <taxon>Dikarya</taxon>
        <taxon>Basidiomycota</taxon>
        <taxon>Ustilaginomycotina</taxon>
        <taxon>Exobasidiomycetes</taxon>
        <taxon>Tilletiales</taxon>
        <taxon>Tilletiaceae</taxon>
        <taxon>Tilletia</taxon>
    </lineage>
</organism>
<reference evidence="2" key="1">
    <citation type="submission" date="2016-04" db="EMBL/GenBank/DDBJ databases">
        <authorList>
            <person name="Nguyen H.D."/>
            <person name="Samba Siva P."/>
            <person name="Cullis J."/>
            <person name="Levesque C.A."/>
            <person name="Hambleton S."/>
        </authorList>
    </citation>
    <scope>NUCLEOTIDE SEQUENCE</scope>
    <source>
        <strain evidence="2">DAOMC 236416</strain>
    </source>
</reference>